<dbReference type="Proteomes" id="UP000642070">
    <property type="component" value="Unassembled WGS sequence"/>
</dbReference>
<proteinExistence type="predicted"/>
<dbReference type="Pfam" id="PF13472">
    <property type="entry name" value="Lipase_GDSL_2"/>
    <property type="match status" value="1"/>
</dbReference>
<evidence type="ECO:0000313" key="3">
    <source>
        <dbReference type="EMBL" id="GGM16090.1"/>
    </source>
</evidence>
<evidence type="ECO:0000259" key="2">
    <source>
        <dbReference type="Pfam" id="PF13472"/>
    </source>
</evidence>
<dbReference type="InterPro" id="IPR053140">
    <property type="entry name" value="GDSL_Rv0518-like"/>
</dbReference>
<gene>
    <name evidence="3" type="ORF">GCM10007977_016700</name>
</gene>
<dbReference type="InterPro" id="IPR013830">
    <property type="entry name" value="SGNH_hydro"/>
</dbReference>
<dbReference type="Gene3D" id="3.40.50.1110">
    <property type="entry name" value="SGNH hydrolase"/>
    <property type="match status" value="1"/>
</dbReference>
<comment type="caution">
    <text evidence="3">The sequence shown here is derived from an EMBL/GenBank/DDBJ whole genome shotgun (WGS) entry which is preliminary data.</text>
</comment>
<evidence type="ECO:0000256" key="1">
    <source>
        <dbReference type="SAM" id="MobiDB-lite"/>
    </source>
</evidence>
<reference evidence="3" key="2">
    <citation type="submission" date="2020-09" db="EMBL/GenBank/DDBJ databases">
        <authorList>
            <person name="Sun Q."/>
            <person name="Ohkuma M."/>
        </authorList>
    </citation>
    <scope>NUCLEOTIDE SEQUENCE</scope>
    <source>
        <strain evidence="3">JCM 19831</strain>
    </source>
</reference>
<dbReference type="InterPro" id="IPR036514">
    <property type="entry name" value="SGNH_hydro_sf"/>
</dbReference>
<dbReference type="AlphaFoldDB" id="A0A917TAZ0"/>
<dbReference type="PANTHER" id="PTHR43784">
    <property type="entry name" value="GDSL-LIKE LIPASE/ACYLHYDROLASE, PUTATIVE (AFU_ORTHOLOGUE AFUA_2G00820)-RELATED"/>
    <property type="match status" value="1"/>
</dbReference>
<dbReference type="RefSeq" id="WP_190249140.1">
    <property type="nucleotide sequence ID" value="NZ_BMPI01000006.1"/>
</dbReference>
<dbReference type="SUPFAM" id="SSF52266">
    <property type="entry name" value="SGNH hydrolase"/>
    <property type="match status" value="1"/>
</dbReference>
<feature type="domain" description="SGNH hydrolase-type esterase" evidence="2">
    <location>
        <begin position="5"/>
        <end position="181"/>
    </location>
</feature>
<protein>
    <submittedName>
        <fullName evidence="3">SGNH hydrolase</fullName>
    </submittedName>
</protein>
<keyword evidence="3" id="KW-0378">Hydrolase</keyword>
<dbReference type="CDD" id="cd01832">
    <property type="entry name" value="SGNH_hydrolase_like_1"/>
    <property type="match status" value="1"/>
</dbReference>
<accession>A0A917TAZ0</accession>
<organism evidence="3 4">
    <name type="scientific">Dactylosporangium sucinum</name>
    <dbReference type="NCBI Taxonomy" id="1424081"/>
    <lineage>
        <taxon>Bacteria</taxon>
        <taxon>Bacillati</taxon>
        <taxon>Actinomycetota</taxon>
        <taxon>Actinomycetes</taxon>
        <taxon>Micromonosporales</taxon>
        <taxon>Micromonosporaceae</taxon>
        <taxon>Dactylosporangium</taxon>
    </lineage>
</organism>
<reference evidence="3" key="1">
    <citation type="journal article" date="2014" name="Int. J. Syst. Evol. Microbiol.">
        <title>Complete genome sequence of Corynebacterium casei LMG S-19264T (=DSM 44701T), isolated from a smear-ripened cheese.</title>
        <authorList>
            <consortium name="US DOE Joint Genome Institute (JGI-PGF)"/>
            <person name="Walter F."/>
            <person name="Albersmeier A."/>
            <person name="Kalinowski J."/>
            <person name="Ruckert C."/>
        </authorList>
    </citation>
    <scope>NUCLEOTIDE SEQUENCE</scope>
    <source>
        <strain evidence="3">JCM 19831</strain>
    </source>
</reference>
<keyword evidence="4" id="KW-1185">Reference proteome</keyword>
<sequence>MRYVAIGDSFTEGVGDELPDGTTRGWADLVAAGLAEATGETVQYANLAIRGRLLEPIVTEQLDAALAMSPAPTLISLNGGGNDMMRPGTDLARLVALTERAIERCAGAGVRLMVLSGADPSARLPFGRVIHRRGAALTRAVAELTTEHGLLFVNCFGDEEVRRAPYWSADRLHLNAAGHQRVAGLVLTALGHPRTAHRIDPGPLPARRLLTEARYYREHVLPWVRRRVGGRSSGDDRAAKYATWRPVPGSG</sequence>
<dbReference type="PANTHER" id="PTHR43784:SF2">
    <property type="entry name" value="GDSL-LIKE LIPASE_ACYLHYDROLASE, PUTATIVE (AFU_ORTHOLOGUE AFUA_2G00820)-RELATED"/>
    <property type="match status" value="1"/>
</dbReference>
<feature type="region of interest" description="Disordered" evidence="1">
    <location>
        <begin position="230"/>
        <end position="251"/>
    </location>
</feature>
<dbReference type="GO" id="GO:0016787">
    <property type="term" value="F:hydrolase activity"/>
    <property type="evidence" value="ECO:0007669"/>
    <property type="project" value="UniProtKB-KW"/>
</dbReference>
<evidence type="ECO:0000313" key="4">
    <source>
        <dbReference type="Proteomes" id="UP000642070"/>
    </source>
</evidence>
<dbReference type="EMBL" id="BMPI01000006">
    <property type="protein sequence ID" value="GGM16090.1"/>
    <property type="molecule type" value="Genomic_DNA"/>
</dbReference>
<name>A0A917TAZ0_9ACTN</name>